<protein>
    <submittedName>
        <fullName evidence="1">Uncharacterized protein</fullName>
    </submittedName>
</protein>
<gene>
    <name evidence="1" type="ORF">CDAR_386261</name>
</gene>
<sequence>MGTSGYDIVLEVKTGKMDNRFNSRISDTEGLRSPERHSSRIAGVERCSTTWETPFQNDESSRAPVFVRETYDFFSTTELLTGL</sequence>
<keyword evidence="2" id="KW-1185">Reference proteome</keyword>
<proteinExistence type="predicted"/>
<accession>A0AAV4SWB8</accession>
<evidence type="ECO:0000313" key="1">
    <source>
        <dbReference type="EMBL" id="GIY38768.1"/>
    </source>
</evidence>
<reference evidence="1 2" key="1">
    <citation type="submission" date="2021-06" db="EMBL/GenBank/DDBJ databases">
        <title>Caerostris darwini draft genome.</title>
        <authorList>
            <person name="Kono N."/>
            <person name="Arakawa K."/>
        </authorList>
    </citation>
    <scope>NUCLEOTIDE SEQUENCE [LARGE SCALE GENOMIC DNA]</scope>
</reference>
<dbReference type="EMBL" id="BPLQ01008666">
    <property type="protein sequence ID" value="GIY38768.1"/>
    <property type="molecule type" value="Genomic_DNA"/>
</dbReference>
<dbReference type="AlphaFoldDB" id="A0AAV4SWB8"/>
<comment type="caution">
    <text evidence="1">The sequence shown here is derived from an EMBL/GenBank/DDBJ whole genome shotgun (WGS) entry which is preliminary data.</text>
</comment>
<dbReference type="Proteomes" id="UP001054837">
    <property type="component" value="Unassembled WGS sequence"/>
</dbReference>
<name>A0AAV4SWB8_9ARAC</name>
<evidence type="ECO:0000313" key="2">
    <source>
        <dbReference type="Proteomes" id="UP001054837"/>
    </source>
</evidence>
<organism evidence="1 2">
    <name type="scientific">Caerostris darwini</name>
    <dbReference type="NCBI Taxonomy" id="1538125"/>
    <lineage>
        <taxon>Eukaryota</taxon>
        <taxon>Metazoa</taxon>
        <taxon>Ecdysozoa</taxon>
        <taxon>Arthropoda</taxon>
        <taxon>Chelicerata</taxon>
        <taxon>Arachnida</taxon>
        <taxon>Araneae</taxon>
        <taxon>Araneomorphae</taxon>
        <taxon>Entelegynae</taxon>
        <taxon>Araneoidea</taxon>
        <taxon>Araneidae</taxon>
        <taxon>Caerostris</taxon>
    </lineage>
</organism>